<feature type="region of interest" description="Disordered" evidence="8">
    <location>
        <begin position="173"/>
        <end position="192"/>
    </location>
</feature>
<dbReference type="FunCoup" id="A0A151GX06">
    <property type="interactions" value="238"/>
</dbReference>
<dbReference type="GO" id="GO:0005730">
    <property type="term" value="C:nucleolus"/>
    <property type="evidence" value="ECO:0007669"/>
    <property type="project" value="UniProtKB-SubCell"/>
</dbReference>
<evidence type="ECO:0000256" key="8">
    <source>
        <dbReference type="SAM" id="MobiDB-lite"/>
    </source>
</evidence>
<evidence type="ECO:0000256" key="6">
    <source>
        <dbReference type="ARBA" id="ARBA00023242"/>
    </source>
</evidence>
<comment type="similarity">
    <text evidence="3">Belongs to the NOP16 family.</text>
</comment>
<evidence type="ECO:0000256" key="3">
    <source>
        <dbReference type="ARBA" id="ARBA00008479"/>
    </source>
</evidence>
<dbReference type="GO" id="GO:0042273">
    <property type="term" value="P:ribosomal large subunit biogenesis"/>
    <property type="evidence" value="ECO:0007669"/>
    <property type="project" value="TreeGrafter"/>
</dbReference>
<proteinExistence type="inferred from homology"/>
<dbReference type="RefSeq" id="XP_040660953.1">
    <property type="nucleotide sequence ID" value="XM_040800070.1"/>
</dbReference>
<comment type="subcellular location">
    <subcellularLocation>
        <location evidence="2">Nucleus</location>
        <location evidence="2">Nucleolus</location>
    </subcellularLocation>
</comment>
<dbReference type="OrthoDB" id="285729at2759"/>
<dbReference type="GO" id="GO:1990904">
    <property type="term" value="C:ribonucleoprotein complex"/>
    <property type="evidence" value="ECO:0007669"/>
    <property type="project" value="UniProtKB-KW"/>
</dbReference>
<feature type="compositionally biased region" description="Acidic residues" evidence="8">
    <location>
        <begin position="126"/>
        <end position="137"/>
    </location>
</feature>
<evidence type="ECO:0000256" key="4">
    <source>
        <dbReference type="ARBA" id="ARBA00011187"/>
    </source>
</evidence>
<dbReference type="EMBL" id="LAYC01000001">
    <property type="protein sequence ID" value="KYK61601.1"/>
    <property type="molecule type" value="Genomic_DNA"/>
</dbReference>
<sequence length="238" mass="26264">MGRELQKKKRRSMRQPVRPKTNKKILNPRGNNIIAQNWDKKETLAQNYRRLGLVARLKAPTGGVEKKLAGVASQASETSGPFAIASIDKAVISEAKVERDADGNIVRVLGLGRSDNPLNDPLALLESDDDDDDDDERDDRAVAVNQHGHDDAEWGGIADQEAQAGAATDVVRSLIEQSHNSAPKKPRHQSEAETEWLAKLVAKHGDDTRAMAWDRTLNPMQQTAADLAKRISKMRRQA</sequence>
<gene>
    <name evidence="9" type="ORF">DCS_02744</name>
</gene>
<keyword evidence="6" id="KW-0539">Nucleus</keyword>
<name>A0A151GX06_DRECN</name>
<accession>A0A151GX06</accession>
<evidence type="ECO:0000256" key="2">
    <source>
        <dbReference type="ARBA" id="ARBA00004604"/>
    </source>
</evidence>
<evidence type="ECO:0000313" key="10">
    <source>
        <dbReference type="Proteomes" id="UP000076580"/>
    </source>
</evidence>
<protein>
    <recommendedName>
        <fullName evidence="5">Nucleolar protein 16</fullName>
    </recommendedName>
</protein>
<evidence type="ECO:0000256" key="5">
    <source>
        <dbReference type="ARBA" id="ARBA00015522"/>
    </source>
</evidence>
<organism evidence="9 10">
    <name type="scientific">Drechmeria coniospora</name>
    <name type="common">Nematophagous fungus</name>
    <name type="synonym">Meria coniospora</name>
    <dbReference type="NCBI Taxonomy" id="98403"/>
    <lineage>
        <taxon>Eukaryota</taxon>
        <taxon>Fungi</taxon>
        <taxon>Dikarya</taxon>
        <taxon>Ascomycota</taxon>
        <taxon>Pezizomycotina</taxon>
        <taxon>Sordariomycetes</taxon>
        <taxon>Hypocreomycetidae</taxon>
        <taxon>Hypocreales</taxon>
        <taxon>Ophiocordycipitaceae</taxon>
        <taxon>Drechmeria</taxon>
    </lineage>
</organism>
<feature type="region of interest" description="Disordered" evidence="8">
    <location>
        <begin position="1"/>
        <end position="32"/>
    </location>
</feature>
<evidence type="ECO:0000313" key="9">
    <source>
        <dbReference type="EMBL" id="KYK61601.1"/>
    </source>
</evidence>
<dbReference type="Pfam" id="PF09420">
    <property type="entry name" value="Nop16"/>
    <property type="match status" value="1"/>
</dbReference>
<reference evidence="9 10" key="1">
    <citation type="journal article" date="2016" name="Sci. Rep.">
        <title>Insights into Adaptations to a Near-Obligate Nematode Endoparasitic Lifestyle from the Finished Genome of Drechmeria coniospora.</title>
        <authorList>
            <person name="Zhang L."/>
            <person name="Zhou Z."/>
            <person name="Guo Q."/>
            <person name="Fokkens L."/>
            <person name="Miskei M."/>
            <person name="Pocsi I."/>
            <person name="Zhang W."/>
            <person name="Chen M."/>
            <person name="Wang L."/>
            <person name="Sun Y."/>
            <person name="Donzelli B.G."/>
            <person name="Gibson D.M."/>
            <person name="Nelson D.R."/>
            <person name="Luo J.G."/>
            <person name="Rep M."/>
            <person name="Liu H."/>
            <person name="Yang S."/>
            <person name="Wang J."/>
            <person name="Krasnoff S.B."/>
            <person name="Xu Y."/>
            <person name="Molnar I."/>
            <person name="Lin M."/>
        </authorList>
    </citation>
    <scope>NUCLEOTIDE SEQUENCE [LARGE SCALE GENOMIC DNA]</scope>
    <source>
        <strain evidence="9 10">ARSEF 6962</strain>
    </source>
</reference>
<keyword evidence="10" id="KW-1185">Reference proteome</keyword>
<comment type="subunit">
    <text evidence="4">Component of the pre-66S ribosomal particle.</text>
</comment>
<keyword evidence="7" id="KW-0687">Ribonucleoprotein</keyword>
<dbReference type="STRING" id="98403.A0A151GX06"/>
<dbReference type="PANTHER" id="PTHR13243">
    <property type="entry name" value="HSPC111 PROTEIN-RELATED"/>
    <property type="match status" value="1"/>
</dbReference>
<feature type="region of interest" description="Disordered" evidence="8">
    <location>
        <begin position="117"/>
        <end position="168"/>
    </location>
</feature>
<dbReference type="PANTHER" id="PTHR13243:SF1">
    <property type="entry name" value="NUCLEOLAR PROTEIN 16"/>
    <property type="match status" value="1"/>
</dbReference>
<dbReference type="Proteomes" id="UP000076580">
    <property type="component" value="Chromosome 01"/>
</dbReference>
<comment type="function">
    <text evidence="1">Involved in the biogenesis of the 60S ribosomal subunit.</text>
</comment>
<evidence type="ECO:0000256" key="1">
    <source>
        <dbReference type="ARBA" id="ARBA00002889"/>
    </source>
</evidence>
<evidence type="ECO:0000256" key="7">
    <source>
        <dbReference type="ARBA" id="ARBA00023274"/>
    </source>
</evidence>
<comment type="caution">
    <text evidence="9">The sequence shown here is derived from an EMBL/GenBank/DDBJ whole genome shotgun (WGS) entry which is preliminary data.</text>
</comment>
<dbReference type="InParanoid" id="A0A151GX06"/>
<feature type="compositionally biased region" description="Basic residues" evidence="8">
    <location>
        <begin position="1"/>
        <end position="13"/>
    </location>
</feature>
<dbReference type="GeneID" id="63715387"/>
<dbReference type="InterPro" id="IPR019002">
    <property type="entry name" value="Ribosome_biogenesis_Nop16"/>
</dbReference>
<dbReference type="AlphaFoldDB" id="A0A151GX06"/>